<evidence type="ECO:0000313" key="1">
    <source>
        <dbReference type="EMBL" id="KAL2630160.1"/>
    </source>
</evidence>
<evidence type="ECO:0000313" key="2">
    <source>
        <dbReference type="Proteomes" id="UP001605036"/>
    </source>
</evidence>
<dbReference type="EMBL" id="JBHFFA010000004">
    <property type="protein sequence ID" value="KAL2630160.1"/>
    <property type="molecule type" value="Genomic_DNA"/>
</dbReference>
<keyword evidence="2" id="KW-1185">Reference proteome</keyword>
<dbReference type="AlphaFoldDB" id="A0ABD1YI46"/>
<protein>
    <submittedName>
        <fullName evidence="1">Uncharacterized protein</fullName>
    </submittedName>
</protein>
<comment type="caution">
    <text evidence="1">The sequence shown here is derived from an EMBL/GenBank/DDBJ whole genome shotgun (WGS) entry which is preliminary data.</text>
</comment>
<sequence>MQNGHHNGSLRPMLCSINSPVSWNSRGNLTGEVGQLTRAVRTNQGDGESVEVEGIHQLNVSLALGSFRTGGAPDRIGVAVDWKRDSVTLKSIDILS</sequence>
<accession>A0ABD1YI46</accession>
<proteinExistence type="predicted"/>
<reference evidence="1 2" key="1">
    <citation type="submission" date="2024-09" db="EMBL/GenBank/DDBJ databases">
        <title>Chromosome-scale assembly of Riccia fluitans.</title>
        <authorList>
            <person name="Paukszto L."/>
            <person name="Sawicki J."/>
            <person name="Karawczyk K."/>
            <person name="Piernik-Szablinska J."/>
            <person name="Szczecinska M."/>
            <person name="Mazdziarz M."/>
        </authorList>
    </citation>
    <scope>NUCLEOTIDE SEQUENCE [LARGE SCALE GENOMIC DNA]</scope>
    <source>
        <strain evidence="1">Rf_01</strain>
        <tissue evidence="1">Aerial parts of the thallus</tissue>
    </source>
</reference>
<gene>
    <name evidence="1" type="ORF">R1flu_014846</name>
</gene>
<organism evidence="1 2">
    <name type="scientific">Riccia fluitans</name>
    <dbReference type="NCBI Taxonomy" id="41844"/>
    <lineage>
        <taxon>Eukaryota</taxon>
        <taxon>Viridiplantae</taxon>
        <taxon>Streptophyta</taxon>
        <taxon>Embryophyta</taxon>
        <taxon>Marchantiophyta</taxon>
        <taxon>Marchantiopsida</taxon>
        <taxon>Marchantiidae</taxon>
        <taxon>Marchantiales</taxon>
        <taxon>Ricciaceae</taxon>
        <taxon>Riccia</taxon>
    </lineage>
</organism>
<dbReference type="Proteomes" id="UP001605036">
    <property type="component" value="Unassembled WGS sequence"/>
</dbReference>
<name>A0ABD1YI46_9MARC</name>